<evidence type="ECO:0000256" key="1">
    <source>
        <dbReference type="ARBA" id="ARBA00022723"/>
    </source>
</evidence>
<dbReference type="GO" id="GO:0005737">
    <property type="term" value="C:cytoplasm"/>
    <property type="evidence" value="ECO:0007669"/>
    <property type="project" value="TreeGrafter"/>
</dbReference>
<evidence type="ECO:0000313" key="9">
    <source>
        <dbReference type="Proteomes" id="UP001230188"/>
    </source>
</evidence>
<dbReference type="Proteomes" id="UP001230188">
    <property type="component" value="Unassembled WGS sequence"/>
</dbReference>
<sequence length="491" mass="53581">MAAARVQQHTAWIHERIKEAIGLDDVLVASNLAEQPSEALLREAATLLGESPEALACVNEICARVWGSSKRRAKNNKKQQPPRKSNPMAPLNCLRCGFVNRAPARAIASEEYARLEARLRATRGEWGTCAACGDALAEQLRHGDAEDASLDAAVERAARLVRYDRESASRTRVIDDQKDWYASPPYEEKRTWKPPAVTIDFAGRKVFFEAPPEPTGVAATPPDWDSRPERGTPPDGGNPREFSIVRAPADPAVDLVWGDPPALDLVAPIKLNSAAAGACELRPGMVLLRGLLSLAQQRAVVDIVEAAASWDVPTYADGARLHCRMSCFGFRWDPDANRYVEPRDPVPAPLVDLATWASRAAATVDPAVLGKSKRFHPELLLANWYAPQGRMGMHRDDAEPRETLDAGSPVVSISIGAPADFAYADDRPTDLPGAPPTPKVTLQSGDILLFGGPSRLVFHGINRVFDAHRLPRDLNLKPGRLNLTFRALRVT</sequence>
<dbReference type="Pfam" id="PF13532">
    <property type="entry name" value="2OG-FeII_Oxy_2"/>
    <property type="match status" value="1"/>
</dbReference>
<keyword evidence="1 5" id="KW-0479">Metal-binding</keyword>
<dbReference type="GO" id="GO:0035515">
    <property type="term" value="F:oxidative RNA demethylase activity"/>
    <property type="evidence" value="ECO:0007669"/>
    <property type="project" value="TreeGrafter"/>
</dbReference>
<dbReference type="AlphaFoldDB" id="A0AAD7U4S8"/>
<comment type="cofactor">
    <cofactor evidence="5">
        <name>Fe(2+)</name>
        <dbReference type="ChEBI" id="CHEBI:29033"/>
    </cofactor>
    <text evidence="5">Binds 1 Fe(2+) ion per subunit.</text>
</comment>
<dbReference type="EMBL" id="JAQMWT010000677">
    <property type="protein sequence ID" value="KAJ8598326.1"/>
    <property type="molecule type" value="Genomic_DNA"/>
</dbReference>
<protein>
    <recommendedName>
        <fullName evidence="7">Fe2OG dioxygenase domain-containing protein</fullName>
    </recommendedName>
</protein>
<proteinExistence type="predicted"/>
<evidence type="ECO:0000256" key="6">
    <source>
        <dbReference type="SAM" id="MobiDB-lite"/>
    </source>
</evidence>
<dbReference type="Gene3D" id="2.60.120.590">
    <property type="entry name" value="Alpha-ketoglutarate-dependent dioxygenase AlkB-like"/>
    <property type="match status" value="1"/>
</dbReference>
<organism evidence="8 9">
    <name type="scientific">Chrysophaeum taylorii</name>
    <dbReference type="NCBI Taxonomy" id="2483200"/>
    <lineage>
        <taxon>Eukaryota</taxon>
        <taxon>Sar</taxon>
        <taxon>Stramenopiles</taxon>
        <taxon>Ochrophyta</taxon>
        <taxon>Pelagophyceae</taxon>
        <taxon>Pelagomonadales</taxon>
        <taxon>Pelagomonadaceae</taxon>
        <taxon>Chrysophaeum</taxon>
    </lineage>
</organism>
<keyword evidence="9" id="KW-1185">Reference proteome</keyword>
<evidence type="ECO:0000256" key="2">
    <source>
        <dbReference type="ARBA" id="ARBA00022964"/>
    </source>
</evidence>
<comment type="caution">
    <text evidence="8">The sequence shown here is derived from an EMBL/GenBank/DDBJ whole genome shotgun (WGS) entry which is preliminary data.</text>
</comment>
<name>A0AAD7U4S8_9STRA</name>
<evidence type="ECO:0000256" key="4">
    <source>
        <dbReference type="ARBA" id="ARBA00023004"/>
    </source>
</evidence>
<feature type="region of interest" description="Disordered" evidence="6">
    <location>
        <begin position="210"/>
        <end position="240"/>
    </location>
</feature>
<feature type="binding site" evidence="5">
    <location>
        <position position="459"/>
    </location>
    <ligand>
        <name>Fe cation</name>
        <dbReference type="ChEBI" id="CHEBI:24875"/>
        <note>catalytic</note>
    </ligand>
</feature>
<dbReference type="GO" id="GO:0035513">
    <property type="term" value="P:oxidative RNA demethylation"/>
    <property type="evidence" value="ECO:0007669"/>
    <property type="project" value="TreeGrafter"/>
</dbReference>
<dbReference type="PANTHER" id="PTHR16557">
    <property type="entry name" value="ALKYLATED DNA REPAIR PROTEIN ALKB-RELATED"/>
    <property type="match status" value="1"/>
</dbReference>
<evidence type="ECO:0000256" key="3">
    <source>
        <dbReference type="ARBA" id="ARBA00023002"/>
    </source>
</evidence>
<dbReference type="SUPFAM" id="SSF51197">
    <property type="entry name" value="Clavaminate synthase-like"/>
    <property type="match status" value="1"/>
</dbReference>
<dbReference type="InterPro" id="IPR004574">
    <property type="entry name" value="Alkb"/>
</dbReference>
<reference evidence="8" key="1">
    <citation type="submission" date="2023-01" db="EMBL/GenBank/DDBJ databases">
        <title>Metagenome sequencing of chrysophaentin producing Chrysophaeum taylorii.</title>
        <authorList>
            <person name="Davison J."/>
            <person name="Bewley C."/>
        </authorList>
    </citation>
    <scope>NUCLEOTIDE SEQUENCE</scope>
    <source>
        <strain evidence="8">NIES-1699</strain>
    </source>
</reference>
<keyword evidence="3" id="KW-0560">Oxidoreductase</keyword>
<dbReference type="InterPro" id="IPR005123">
    <property type="entry name" value="Oxoglu/Fe-dep_dioxygenase_dom"/>
</dbReference>
<feature type="domain" description="Fe2OG dioxygenase" evidence="7">
    <location>
        <begin position="376"/>
        <end position="489"/>
    </location>
</feature>
<dbReference type="InterPro" id="IPR027450">
    <property type="entry name" value="AlkB-like"/>
</dbReference>
<accession>A0AAD7U4S8</accession>
<evidence type="ECO:0000259" key="7">
    <source>
        <dbReference type="PROSITE" id="PS51471"/>
    </source>
</evidence>
<evidence type="ECO:0000313" key="8">
    <source>
        <dbReference type="EMBL" id="KAJ8598326.1"/>
    </source>
</evidence>
<keyword evidence="2" id="KW-0223">Dioxygenase</keyword>
<dbReference type="GO" id="GO:0035516">
    <property type="term" value="F:broad specificity oxidative DNA demethylase activity"/>
    <property type="evidence" value="ECO:0007669"/>
    <property type="project" value="TreeGrafter"/>
</dbReference>
<feature type="binding site" evidence="5">
    <location>
        <position position="396"/>
    </location>
    <ligand>
        <name>Fe cation</name>
        <dbReference type="ChEBI" id="CHEBI:24875"/>
        <note>catalytic</note>
    </ligand>
</feature>
<feature type="binding site" evidence="5">
    <location>
        <position position="394"/>
    </location>
    <ligand>
        <name>Fe cation</name>
        <dbReference type="ChEBI" id="CHEBI:24875"/>
        <note>catalytic</note>
    </ligand>
</feature>
<dbReference type="GO" id="GO:0008198">
    <property type="term" value="F:ferrous iron binding"/>
    <property type="evidence" value="ECO:0007669"/>
    <property type="project" value="TreeGrafter"/>
</dbReference>
<evidence type="ECO:0000256" key="5">
    <source>
        <dbReference type="PIRSR" id="PIRSR604574-2"/>
    </source>
</evidence>
<gene>
    <name evidence="8" type="ORF">CTAYLR_007561</name>
</gene>
<keyword evidence="4 5" id="KW-0408">Iron</keyword>
<dbReference type="PANTHER" id="PTHR16557:SF2">
    <property type="entry name" value="NUCLEIC ACID DIOXYGENASE ALKBH1"/>
    <property type="match status" value="1"/>
</dbReference>
<dbReference type="PROSITE" id="PS51471">
    <property type="entry name" value="FE2OG_OXY"/>
    <property type="match status" value="1"/>
</dbReference>
<dbReference type="InterPro" id="IPR037151">
    <property type="entry name" value="AlkB-like_sf"/>
</dbReference>